<dbReference type="Pfam" id="PF01479">
    <property type="entry name" value="S4"/>
    <property type="match status" value="1"/>
</dbReference>
<evidence type="ECO:0000256" key="1">
    <source>
        <dbReference type="ARBA" id="ARBA00007465"/>
    </source>
</evidence>
<dbReference type="HAMAP" id="MF_01306_B">
    <property type="entry name" value="Ribosomal_uS4_B"/>
    <property type="match status" value="1"/>
</dbReference>
<reference evidence="11 12" key="1">
    <citation type="submission" date="2020-08" db="EMBL/GenBank/DDBJ databases">
        <title>Genomic Encyclopedia of Type Strains, Phase IV (KMG-IV): sequencing the most valuable type-strain genomes for metagenomic binning, comparative biology and taxonomic classification.</title>
        <authorList>
            <person name="Goeker M."/>
        </authorList>
    </citation>
    <scope>NUCLEOTIDE SEQUENCE [LARGE SCALE GENOMIC DNA]</scope>
    <source>
        <strain evidence="11 12">DSM 29007</strain>
    </source>
</reference>
<dbReference type="GO" id="GO:0042274">
    <property type="term" value="P:ribosomal small subunit biogenesis"/>
    <property type="evidence" value="ECO:0007669"/>
    <property type="project" value="TreeGrafter"/>
</dbReference>
<keyword evidence="2 7" id="KW-0699">rRNA-binding</keyword>
<comment type="function">
    <text evidence="7">One of the primary rRNA binding proteins, it binds directly to 16S rRNA where it nucleates assembly of the body of the 30S subunit.</text>
</comment>
<accession>A0A841GUB3</accession>
<keyword evidence="12" id="KW-1185">Reference proteome</keyword>
<comment type="function">
    <text evidence="7">With S5 and S12 plays an important role in translational accuracy.</text>
</comment>
<feature type="domain" description="RNA-binding S4" evidence="9">
    <location>
        <begin position="102"/>
        <end position="164"/>
    </location>
</feature>
<dbReference type="NCBIfam" id="TIGR01017">
    <property type="entry name" value="rpsD_bact"/>
    <property type="match status" value="1"/>
</dbReference>
<dbReference type="CDD" id="cd00165">
    <property type="entry name" value="S4"/>
    <property type="match status" value="1"/>
</dbReference>
<organism evidence="11 12">
    <name type="scientific">Longimicrobium terrae</name>
    <dbReference type="NCBI Taxonomy" id="1639882"/>
    <lineage>
        <taxon>Bacteria</taxon>
        <taxon>Pseudomonadati</taxon>
        <taxon>Gemmatimonadota</taxon>
        <taxon>Longimicrobiia</taxon>
        <taxon>Longimicrobiales</taxon>
        <taxon>Longimicrobiaceae</taxon>
        <taxon>Longimicrobium</taxon>
    </lineage>
</organism>
<dbReference type="Gene3D" id="3.10.290.10">
    <property type="entry name" value="RNA-binding S4 domain"/>
    <property type="match status" value="1"/>
</dbReference>
<sequence>MARYTGPSCKLCRREGQKLFLKGTKCFTEKCPVERRPYAPGQHGQTGGGRRKKVSEYAHQLREKQKVKRIYGVAERPFRNLFEKAAHETGITGENLLVALESRLDNVIYRMGFGSTRKESRQLIRHGHVQVNGRKLDVPSAQVKPGDEVRIAPKSKDILPVQASLASKTKPSTVGWLAVDEGSRTGRMVARPTRADIPLAVQEQLIVELYSK</sequence>
<evidence type="ECO:0000256" key="7">
    <source>
        <dbReference type="HAMAP-Rule" id="MF_01306"/>
    </source>
</evidence>
<dbReference type="InterPro" id="IPR005709">
    <property type="entry name" value="Ribosomal_uS4_bac-type"/>
</dbReference>
<dbReference type="GO" id="GO:0006412">
    <property type="term" value="P:translation"/>
    <property type="evidence" value="ECO:0007669"/>
    <property type="project" value="UniProtKB-UniRule"/>
</dbReference>
<protein>
    <recommendedName>
        <fullName evidence="6 7">Small ribosomal subunit protein uS4</fullName>
    </recommendedName>
</protein>
<keyword evidence="3 7" id="KW-0694">RNA-binding</keyword>
<dbReference type="PANTHER" id="PTHR11831:SF4">
    <property type="entry name" value="SMALL RIBOSOMAL SUBUNIT PROTEIN US4M"/>
    <property type="match status" value="1"/>
</dbReference>
<dbReference type="FunFam" id="3.10.290.10:FF:000001">
    <property type="entry name" value="30S ribosomal protein S4"/>
    <property type="match status" value="1"/>
</dbReference>
<dbReference type="SMART" id="SM01390">
    <property type="entry name" value="Ribosomal_S4"/>
    <property type="match status" value="1"/>
</dbReference>
<dbReference type="PROSITE" id="PS50889">
    <property type="entry name" value="S4"/>
    <property type="match status" value="1"/>
</dbReference>
<proteinExistence type="inferred from homology"/>
<feature type="domain" description="Small ribosomal subunit protein uS4 N-terminal" evidence="10">
    <location>
        <begin position="3"/>
        <end position="101"/>
    </location>
</feature>
<evidence type="ECO:0000256" key="6">
    <source>
        <dbReference type="ARBA" id="ARBA00035254"/>
    </source>
</evidence>
<dbReference type="SMART" id="SM00363">
    <property type="entry name" value="S4"/>
    <property type="match status" value="1"/>
</dbReference>
<evidence type="ECO:0000313" key="11">
    <source>
        <dbReference type="EMBL" id="MBB6068634.1"/>
    </source>
</evidence>
<dbReference type="InterPro" id="IPR022801">
    <property type="entry name" value="Ribosomal_uS4"/>
</dbReference>
<dbReference type="Pfam" id="PF00163">
    <property type="entry name" value="Ribosomal_S4"/>
    <property type="match status" value="1"/>
</dbReference>
<dbReference type="InterPro" id="IPR002942">
    <property type="entry name" value="S4_RNA-bd"/>
</dbReference>
<evidence type="ECO:0000256" key="2">
    <source>
        <dbReference type="ARBA" id="ARBA00022730"/>
    </source>
</evidence>
<dbReference type="SUPFAM" id="SSF55174">
    <property type="entry name" value="Alpha-L RNA-binding motif"/>
    <property type="match status" value="1"/>
</dbReference>
<keyword evidence="5 7" id="KW-0687">Ribonucleoprotein</keyword>
<dbReference type="InterPro" id="IPR036986">
    <property type="entry name" value="S4_RNA-bd_sf"/>
</dbReference>
<dbReference type="RefSeq" id="WP_170030889.1">
    <property type="nucleotide sequence ID" value="NZ_JABDTL010000001.1"/>
</dbReference>
<evidence type="ECO:0000313" key="12">
    <source>
        <dbReference type="Proteomes" id="UP000582837"/>
    </source>
</evidence>
<dbReference type="GO" id="GO:0019843">
    <property type="term" value="F:rRNA binding"/>
    <property type="evidence" value="ECO:0007669"/>
    <property type="project" value="UniProtKB-UniRule"/>
</dbReference>
<evidence type="ECO:0000259" key="10">
    <source>
        <dbReference type="SMART" id="SM01390"/>
    </source>
</evidence>
<dbReference type="Proteomes" id="UP000582837">
    <property type="component" value="Unassembled WGS sequence"/>
</dbReference>
<comment type="caution">
    <text evidence="11">The sequence shown here is derived from an EMBL/GenBank/DDBJ whole genome shotgun (WGS) entry which is preliminary data.</text>
</comment>
<dbReference type="InterPro" id="IPR018079">
    <property type="entry name" value="Ribosomal_uS4_CS"/>
</dbReference>
<comment type="subunit">
    <text evidence="7">Part of the 30S ribosomal subunit. Contacts protein S5. The interaction surface between S4 and S5 is involved in control of translational fidelity.</text>
</comment>
<dbReference type="PANTHER" id="PTHR11831">
    <property type="entry name" value="30S 40S RIBOSOMAL PROTEIN"/>
    <property type="match status" value="1"/>
</dbReference>
<dbReference type="GO" id="GO:0015935">
    <property type="term" value="C:small ribosomal subunit"/>
    <property type="evidence" value="ECO:0007669"/>
    <property type="project" value="InterPro"/>
</dbReference>
<dbReference type="PROSITE" id="PS00632">
    <property type="entry name" value="RIBOSOMAL_S4"/>
    <property type="match status" value="1"/>
</dbReference>
<comment type="similarity">
    <text evidence="1 7 8">Belongs to the universal ribosomal protein uS4 family.</text>
</comment>
<dbReference type="NCBIfam" id="NF003717">
    <property type="entry name" value="PRK05327.1"/>
    <property type="match status" value="1"/>
</dbReference>
<dbReference type="AlphaFoldDB" id="A0A841GUB3"/>
<dbReference type="InterPro" id="IPR001912">
    <property type="entry name" value="Ribosomal_uS4_N"/>
</dbReference>
<dbReference type="Gene3D" id="1.10.1050.10">
    <property type="entry name" value="Ribosomal Protein S4 Delta 41, Chain A, domain 1"/>
    <property type="match status" value="1"/>
</dbReference>
<dbReference type="GO" id="GO:0003735">
    <property type="term" value="F:structural constituent of ribosome"/>
    <property type="evidence" value="ECO:0007669"/>
    <property type="project" value="InterPro"/>
</dbReference>
<dbReference type="FunFam" id="1.10.1050.10:FF:000001">
    <property type="entry name" value="30S ribosomal protein S4"/>
    <property type="match status" value="1"/>
</dbReference>
<evidence type="ECO:0000259" key="9">
    <source>
        <dbReference type="SMART" id="SM00363"/>
    </source>
</evidence>
<evidence type="ECO:0000256" key="4">
    <source>
        <dbReference type="ARBA" id="ARBA00022980"/>
    </source>
</evidence>
<evidence type="ECO:0000256" key="5">
    <source>
        <dbReference type="ARBA" id="ARBA00023274"/>
    </source>
</evidence>
<dbReference type="EMBL" id="JACHIA010000001">
    <property type="protein sequence ID" value="MBB6068634.1"/>
    <property type="molecule type" value="Genomic_DNA"/>
</dbReference>
<name>A0A841GUB3_9BACT</name>
<keyword evidence="4 7" id="KW-0689">Ribosomal protein</keyword>
<evidence type="ECO:0000256" key="8">
    <source>
        <dbReference type="RuleBase" id="RU003699"/>
    </source>
</evidence>
<evidence type="ECO:0000256" key="3">
    <source>
        <dbReference type="ARBA" id="ARBA00022884"/>
    </source>
</evidence>
<gene>
    <name evidence="7" type="primary">rpsD</name>
    <name evidence="11" type="ORF">HNQ61_000245</name>
</gene>